<evidence type="ECO:0000256" key="1">
    <source>
        <dbReference type="ARBA" id="ARBA00004370"/>
    </source>
</evidence>
<dbReference type="SMART" id="SM00304">
    <property type="entry name" value="HAMP"/>
    <property type="match status" value="2"/>
</dbReference>
<comment type="similarity">
    <text evidence="3">Belongs to the methyl-accepting chemotaxis (MCP) protein family.</text>
</comment>
<keyword evidence="5" id="KW-0472">Membrane</keyword>
<dbReference type="HOGENOM" id="CLU_000445_107_19_6"/>
<dbReference type="GO" id="GO:0006935">
    <property type="term" value="P:chemotaxis"/>
    <property type="evidence" value="ECO:0007669"/>
    <property type="project" value="UniProtKB-ARBA"/>
</dbReference>
<dbReference type="Gene3D" id="1.10.287.950">
    <property type="entry name" value="Methyl-accepting chemotaxis protein"/>
    <property type="match status" value="1"/>
</dbReference>
<dbReference type="Gene3D" id="3.30.450.20">
    <property type="entry name" value="PAS domain"/>
    <property type="match status" value="1"/>
</dbReference>
<keyword evidence="5" id="KW-1133">Transmembrane helix</keyword>
<dbReference type="InterPro" id="IPR003660">
    <property type="entry name" value="HAMP_dom"/>
</dbReference>
<dbReference type="PANTHER" id="PTHR32089:SF117">
    <property type="entry name" value="METHYL ACCEPTING SENSORY TRANSDUCER WITH CACHE_1 SMALL MOLECULE BINDING DOMAIN"/>
    <property type="match status" value="1"/>
</dbReference>
<dbReference type="KEGG" id="pseo:OM33_17080"/>
<dbReference type="Pfam" id="PF22673">
    <property type="entry name" value="MCP-like_PDC_1"/>
    <property type="match status" value="1"/>
</dbReference>
<dbReference type="RefSeq" id="WP_040135360.1">
    <property type="nucleotide sequence ID" value="NZ_CP009889.1"/>
</dbReference>
<organism evidence="8 9">
    <name type="scientific">Pseudoalteromonas piratica</name>
    <dbReference type="NCBI Taxonomy" id="1348114"/>
    <lineage>
        <taxon>Bacteria</taxon>
        <taxon>Pseudomonadati</taxon>
        <taxon>Pseudomonadota</taxon>
        <taxon>Gammaproteobacteria</taxon>
        <taxon>Alteromonadales</taxon>
        <taxon>Pseudoalteromonadaceae</taxon>
        <taxon>Pseudoalteromonas</taxon>
    </lineage>
</organism>
<evidence type="ECO:0000259" key="7">
    <source>
        <dbReference type="PROSITE" id="PS50885"/>
    </source>
</evidence>
<dbReference type="CDD" id="cd12913">
    <property type="entry name" value="PDC1_MCP_like"/>
    <property type="match status" value="1"/>
</dbReference>
<dbReference type="eggNOG" id="COG0840">
    <property type="taxonomic scope" value="Bacteria"/>
</dbReference>
<keyword evidence="2 4" id="KW-0807">Transducer</keyword>
<evidence type="ECO:0000256" key="5">
    <source>
        <dbReference type="SAM" id="Phobius"/>
    </source>
</evidence>
<proteinExistence type="inferred from homology"/>
<evidence type="ECO:0000313" key="8">
    <source>
        <dbReference type="EMBL" id="AIY66821.1"/>
    </source>
</evidence>
<dbReference type="GO" id="GO:0016020">
    <property type="term" value="C:membrane"/>
    <property type="evidence" value="ECO:0007669"/>
    <property type="project" value="UniProtKB-SubCell"/>
</dbReference>
<sequence>MRHLSIQTKLITFISTTLALLVITLVASSWVQLNSNNHTQSNRVQSVLLSEINEKLMSKTQYYATEIASYINTEYKIPLTLSGGLANTAMTSPLSREGVYQLSLGALASNPDISSIYAQFEANGYDQKDSEFRSGYTHSVPDAGTLEIYITRESDGRLVQHQVEDAAEKYLSEKNEFGFRESEWYLCAKDTKRPCIMEPYLYEIEPGQSELMTSLTVPIISNNQFIGIVGADINLPKFQSLTESISNGLYNGQAKVTILSNIGLVVGSSHYKKIARPLSESLTNGDANNIMSIRKRQEQIEVGDNLVFAMPINISAANTTWSLIVELPKSVALANAFELAQEQADASASVGRSMIFIGVLVSIIAIAVSIMILRTIVRPITEIKQRIENLASSEGDLTVSLDVTQHEELILLAAGFNQFTEKLRNMIDGLKDLANDAFSQSSNTSQAAQDIKAKVNMQHMEIDSVVTAINELSATASEVARSSESAATTTNETNLKVKESERGIVAASQSVETMTDHVNSAKESIGAVSERSNDITHILDVIRSIAEQTNLLALNAAIEAARAGEQGRGFAVVADEVRSLASKTQDSTNEISQLIDNLKNEVGKSESIIDKSVSQASEAMEHCATAASQMGEMVNELALISNEVTQIATAAEEQSAVTEDLSANMTGISDAAAELSALADTVEQAAQQLTYLVEQKHKQLGQLKTQ</sequence>
<evidence type="ECO:0000256" key="4">
    <source>
        <dbReference type="PROSITE-ProRule" id="PRU00284"/>
    </source>
</evidence>
<feature type="transmembrane region" description="Helical" evidence="5">
    <location>
        <begin position="354"/>
        <end position="377"/>
    </location>
</feature>
<dbReference type="PANTHER" id="PTHR32089">
    <property type="entry name" value="METHYL-ACCEPTING CHEMOTAXIS PROTEIN MCPB"/>
    <property type="match status" value="1"/>
</dbReference>
<keyword evidence="5" id="KW-0812">Transmembrane</keyword>
<feature type="domain" description="Methyl-accepting transducer" evidence="6">
    <location>
        <begin position="433"/>
        <end position="669"/>
    </location>
</feature>
<dbReference type="Pfam" id="PF00672">
    <property type="entry name" value="HAMP"/>
    <property type="match status" value="1"/>
</dbReference>
<evidence type="ECO:0000313" key="9">
    <source>
        <dbReference type="Proteomes" id="UP000030341"/>
    </source>
</evidence>
<dbReference type="STRING" id="1348114.OM33_17080"/>
<dbReference type="InterPro" id="IPR004089">
    <property type="entry name" value="MCPsignal_dom"/>
</dbReference>
<comment type="subcellular location">
    <subcellularLocation>
        <location evidence="1">Membrane</location>
    </subcellularLocation>
</comment>
<evidence type="ECO:0000256" key="3">
    <source>
        <dbReference type="ARBA" id="ARBA00029447"/>
    </source>
</evidence>
<keyword evidence="9" id="KW-1185">Reference proteome</keyword>
<dbReference type="SMART" id="SM00283">
    <property type="entry name" value="MA"/>
    <property type="match status" value="1"/>
</dbReference>
<dbReference type="GO" id="GO:0007165">
    <property type="term" value="P:signal transduction"/>
    <property type="evidence" value="ECO:0007669"/>
    <property type="project" value="UniProtKB-KW"/>
</dbReference>
<dbReference type="PROSITE" id="PS50111">
    <property type="entry name" value="CHEMOTAXIS_TRANSDUC_2"/>
    <property type="match status" value="1"/>
</dbReference>
<reference evidence="8 9" key="1">
    <citation type="submission" date="2014-11" db="EMBL/GenBank/DDBJ databases">
        <title>Complete Genome Sequence of Pseudoalteromonas sp. Strain OCN003 Isolated from Kaneohe Bay, Oahu, Hawaii.</title>
        <authorList>
            <person name="Beurmann S."/>
            <person name="Videau P."/>
            <person name="Ushijima B."/>
            <person name="Smith A.M."/>
            <person name="Aeby G.S."/>
            <person name="Callahan S.M."/>
            <person name="Belcaid M."/>
        </authorList>
    </citation>
    <scope>NUCLEOTIDE SEQUENCE [LARGE SCALE GENOMIC DNA]</scope>
    <source>
        <strain evidence="8 9">OCN003</strain>
    </source>
</reference>
<name>A0A0A7EL71_9GAMM</name>
<evidence type="ECO:0000256" key="2">
    <source>
        <dbReference type="ARBA" id="ARBA00023224"/>
    </source>
</evidence>
<dbReference type="PROSITE" id="PS50885">
    <property type="entry name" value="HAMP"/>
    <property type="match status" value="1"/>
</dbReference>
<gene>
    <name evidence="8" type="ORF">OM33_17080</name>
</gene>
<feature type="domain" description="HAMP" evidence="7">
    <location>
        <begin position="374"/>
        <end position="428"/>
    </location>
</feature>
<dbReference type="AlphaFoldDB" id="A0A0A7EL71"/>
<dbReference type="Proteomes" id="UP000030341">
    <property type="component" value="Chromosome 2"/>
</dbReference>
<evidence type="ECO:0000259" key="6">
    <source>
        <dbReference type="PROSITE" id="PS50111"/>
    </source>
</evidence>
<dbReference type="CDD" id="cd06225">
    <property type="entry name" value="HAMP"/>
    <property type="match status" value="1"/>
</dbReference>
<accession>A0A0A7EL71</accession>
<dbReference type="Pfam" id="PF00015">
    <property type="entry name" value="MCPsignal"/>
    <property type="match status" value="1"/>
</dbReference>
<dbReference type="OrthoDB" id="2489132at2"/>
<dbReference type="FunFam" id="1.10.287.950:FF:000001">
    <property type="entry name" value="Methyl-accepting chemotaxis sensory transducer"/>
    <property type="match status" value="1"/>
</dbReference>
<dbReference type="SUPFAM" id="SSF58104">
    <property type="entry name" value="Methyl-accepting chemotaxis protein (MCP) signaling domain"/>
    <property type="match status" value="1"/>
</dbReference>
<protein>
    <submittedName>
        <fullName evidence="8">Chemotaxis protein</fullName>
    </submittedName>
</protein>
<dbReference type="EMBL" id="CP009889">
    <property type="protein sequence ID" value="AIY66821.1"/>
    <property type="molecule type" value="Genomic_DNA"/>
</dbReference>
<dbReference type="CDD" id="cd11386">
    <property type="entry name" value="MCP_signal"/>
    <property type="match status" value="1"/>
</dbReference>